<evidence type="ECO:0000313" key="2">
    <source>
        <dbReference type="Proteomes" id="UP001224926"/>
    </source>
</evidence>
<name>A0AAF0P8E6_9EURY</name>
<accession>A0AAF0P8E6</accession>
<reference evidence="1 2" key="1">
    <citation type="submission" date="2022-07" db="EMBL/GenBank/DDBJ databases">
        <title>Two temperate virus in Haloterrigena jeotgali A29.</title>
        <authorList>
            <person name="Deng X."/>
        </authorList>
    </citation>
    <scope>NUCLEOTIDE SEQUENCE [LARGE SCALE GENOMIC DNA]</scope>
    <source>
        <strain evidence="1 2">A29</strain>
    </source>
</reference>
<dbReference type="RefSeq" id="WP_257720307.1">
    <property type="nucleotide sequence ID" value="NZ_CP101873.1"/>
</dbReference>
<sequence>MADADHVRYSQERDEVALLDHVAHLEQLRRYLAAERSTTNG</sequence>
<dbReference type="Proteomes" id="UP001224926">
    <property type="component" value="Chromosome"/>
</dbReference>
<organism evidence="1 2">
    <name type="scientific">Natrinema thermotolerans</name>
    <dbReference type="NCBI Taxonomy" id="121872"/>
    <lineage>
        <taxon>Archaea</taxon>
        <taxon>Methanobacteriati</taxon>
        <taxon>Methanobacteriota</taxon>
        <taxon>Stenosarchaea group</taxon>
        <taxon>Halobacteria</taxon>
        <taxon>Halobacteriales</taxon>
        <taxon>Natrialbaceae</taxon>
        <taxon>Natrinema</taxon>
    </lineage>
</organism>
<gene>
    <name evidence="1" type="ORF">NP511_13015</name>
</gene>
<proteinExistence type="predicted"/>
<keyword evidence="2" id="KW-1185">Reference proteome</keyword>
<evidence type="ECO:0000313" key="1">
    <source>
        <dbReference type="EMBL" id="WMT06306.1"/>
    </source>
</evidence>
<dbReference type="EMBL" id="CP101873">
    <property type="protein sequence ID" value="WMT06306.1"/>
    <property type="molecule type" value="Genomic_DNA"/>
</dbReference>
<dbReference type="GeneID" id="84214878"/>
<dbReference type="AlphaFoldDB" id="A0AAF0P8E6"/>
<protein>
    <submittedName>
        <fullName evidence="1">Uncharacterized protein</fullName>
    </submittedName>
</protein>